<feature type="domain" description="C2H2-type" evidence="9">
    <location>
        <begin position="336"/>
        <end position="363"/>
    </location>
</feature>
<feature type="domain" description="C2H2-type" evidence="9">
    <location>
        <begin position="427"/>
        <end position="456"/>
    </location>
</feature>
<evidence type="ECO:0000256" key="8">
    <source>
        <dbReference type="SAM" id="MobiDB-lite"/>
    </source>
</evidence>
<dbReference type="PROSITE" id="PS00028">
    <property type="entry name" value="ZINC_FINGER_C2H2_1"/>
    <property type="match status" value="6"/>
</dbReference>
<evidence type="ECO:0000256" key="1">
    <source>
        <dbReference type="ARBA" id="ARBA00022723"/>
    </source>
</evidence>
<feature type="compositionally biased region" description="Polar residues" evidence="8">
    <location>
        <begin position="576"/>
        <end position="586"/>
    </location>
</feature>
<keyword evidence="1" id="KW-0479">Metal-binding</keyword>
<dbReference type="SUPFAM" id="SSF57667">
    <property type="entry name" value="beta-beta-alpha zinc fingers"/>
    <property type="match status" value="3"/>
</dbReference>
<dbReference type="PROSITE" id="PS50157">
    <property type="entry name" value="ZINC_FINGER_C2H2_2"/>
    <property type="match status" value="6"/>
</dbReference>
<sequence length="1618" mass="176641">MSSLLNTTLSAPGPVLMQSSNIPSSLNDMEDKISHKISKASQDSDSESESDTSSDEEDTSDDDKRMADNPVLKERLKQLDRYATPIHRTTRSPIPISEHISIPNPYNSNLGVSDNVAVNGPLSVHGKSSGHSEVAENSSTPSEYRSHHLSVVESPNPCSGSASVNTSVTPKHNFSPPYGMIPSTGNSGPSSQHEHLVTNNVYSQLPSSFTCKPNESGLTYNFGSLTDNGGINHLRNNNYVAAENEEFTCEVCRAVYSSRSSLQSHMKKHTNHVVKRHQCDQCPYSTQYGKNLFKHIESMHATDKSNQYRCEGCCRCFPTEALLRDHECLVAQCNAYRCNECGRVFKTKLRLKYHADIHNPRKPYVCDVEGCDRAFRTPKYLKNHRDEFHRMQPKNYICPVDGCDLIFHRKTHLKRHIATHDDAEKKYHCQWPNCQRRFCSEETLNLHYRKHTGEKPFNCALCQFSCYNKPSLNEHYRLQHAKDATVEGPYKSLSPHLSSPSASHRLSTGTLHFGPAHPSEPATSQGRTSTPVPAVRHRMADILESCGAQPPGPMDAEINGILDSLDKESDLPDLFSSGTFDFEQSNPPDPPPIFRNVTHTSSSDPVSHYDRGPVATSSGTQSGADRDFSPVHGNHVDNVDTSLANTLATVLSDLQRADSSGSADEFERAKSMALSVLPTFSTGAKLDGQITIIVDQVLESIMDQPLHVIRSMFHSARSFTRDESYMVESIEHQLMSETPLTAPMPPRRRGRRPKLQQQLQPYLERIFSLDPGTAEALAAHLVGCAQNERNAPYYGGFYHTLTFSRNRGRGRGIRVRGRAGRPLSLTLRLLPDGTAARTNGQSVQAVYRTPSSRGSTINRRVRGGIRGRYRIDRPSSGMTHSFPPASEDSAELPGVHCGNRENNGDRTTHFSSTLTDHFNDPHSYTPAYASFMSTHPYGPAVSSHSDDTSTQLRAIRKTSADSDEELDELEEMDEGEEDGADGVCVSAEASRNPMVSCEQLACSSELLEDARSHIDRSELPKCATLYQPDAKDTINQDTLGEMLEDLGVIVKRIGERAAARRLPCPRESPLCGQPLNLTEYAAEDQQVTGSVASLILGGGKAIRSRSDTAAPAIQLPSMATLASASVGTPASTGESTPGCLSNAEAHVHSPRLSSAHSQHPASMSGPLGSNQSHTPLSEVNATSVENRLSGPPVEYKSPQNDYHRAPPMWSCESMCCPTSRDLCSLNHDVADNNTDPSDSYSPNLPPGHNGEVVRRPGLFTKEDSIEPSQSYHPTDLSTRMLGYSTHSTEASPESPKSNHSPLLNEATVIPSKPGIISPYPVQMSSNAAAMDSLISAVEAVDHLRSLSALGAKYTASLGMSGEDTKHGQSFQHFRLPSYHHYPQPDTCTSPPPISAMSCTAAVAQQPCRVDSTSPPVTSHPLSMHNSGPDVFTPPNMPSALNSLLCRDRKSDGLLSSPFGFSGSMTHCSSPTKSDFTSQPVRALDVRLIHHPSISFRSNSGQLSGGTGAYSPYHPSGISSRCSSRGRSEHCGANGMPYSLAPTASACSSASSGSSSSARSYLQELYQQREHQYQQQQQQQQQQLQHQRGIKSPVHDLTTRQLLSEAAATAYAHGLGEHV</sequence>
<comment type="caution">
    <text evidence="10">The sequence shown here is derived from an EMBL/GenBank/DDBJ whole genome shotgun (WGS) entry which is preliminary data.</text>
</comment>
<dbReference type="GO" id="GO:0005634">
    <property type="term" value="C:nucleus"/>
    <property type="evidence" value="ECO:0007669"/>
    <property type="project" value="UniProtKB-ARBA"/>
</dbReference>
<feature type="compositionally biased region" description="Low complexity" evidence="8">
    <location>
        <begin position="492"/>
        <end position="507"/>
    </location>
</feature>
<feature type="compositionally biased region" description="Low complexity" evidence="8">
    <location>
        <begin position="1572"/>
        <end position="1586"/>
    </location>
</feature>
<keyword evidence="4" id="KW-0862">Zinc</keyword>
<keyword evidence="5" id="KW-0805">Transcription regulation</keyword>
<gene>
    <name evidence="10" type="ORF">DEA37_0006868</name>
</gene>
<feature type="domain" description="C2H2-type" evidence="9">
    <location>
        <begin position="364"/>
        <end position="394"/>
    </location>
</feature>
<feature type="compositionally biased region" description="Basic and acidic residues" evidence="8">
    <location>
        <begin position="62"/>
        <end position="80"/>
    </location>
</feature>
<dbReference type="Proteomes" id="UP000324629">
    <property type="component" value="Unassembled WGS sequence"/>
</dbReference>
<feature type="compositionally biased region" description="Polar residues" evidence="8">
    <location>
        <begin position="17"/>
        <end position="27"/>
    </location>
</feature>
<dbReference type="InterPro" id="IPR013087">
    <property type="entry name" value="Znf_C2H2_type"/>
</dbReference>
<dbReference type="InterPro" id="IPR050329">
    <property type="entry name" value="GLI_C2H2-zinc-finger"/>
</dbReference>
<dbReference type="Pfam" id="PF00096">
    <property type="entry name" value="zf-C2H2"/>
    <property type="match status" value="2"/>
</dbReference>
<reference evidence="10 11" key="1">
    <citation type="journal article" date="2019" name="Gigascience">
        <title>Whole-genome sequence of the oriental lung fluke Paragonimus westermani.</title>
        <authorList>
            <person name="Oey H."/>
            <person name="Zakrzewski M."/>
            <person name="Narain K."/>
            <person name="Devi K.R."/>
            <person name="Agatsuma T."/>
            <person name="Nawaratna S."/>
            <person name="Gobert G.N."/>
            <person name="Jones M.K."/>
            <person name="Ragan M.A."/>
            <person name="McManus D.P."/>
            <person name="Krause L."/>
        </authorList>
    </citation>
    <scope>NUCLEOTIDE SEQUENCE [LARGE SCALE GENOMIC DNA]</scope>
    <source>
        <strain evidence="10 11">IND2009</strain>
    </source>
</reference>
<feature type="compositionally biased region" description="Polar residues" evidence="8">
    <location>
        <begin position="156"/>
        <end position="165"/>
    </location>
</feature>
<evidence type="ECO:0000256" key="6">
    <source>
        <dbReference type="ARBA" id="ARBA00023163"/>
    </source>
</evidence>
<feature type="region of interest" description="Disordered" evidence="8">
    <location>
        <begin position="1"/>
        <end position="86"/>
    </location>
</feature>
<feature type="region of interest" description="Disordered" evidence="8">
    <location>
        <begin position="957"/>
        <end position="979"/>
    </location>
</feature>
<evidence type="ECO:0000259" key="9">
    <source>
        <dbReference type="PROSITE" id="PS50157"/>
    </source>
</evidence>
<evidence type="ECO:0000256" key="7">
    <source>
        <dbReference type="PROSITE-ProRule" id="PRU00042"/>
    </source>
</evidence>
<dbReference type="GO" id="GO:0045944">
    <property type="term" value="P:positive regulation of transcription by RNA polymerase II"/>
    <property type="evidence" value="ECO:0007669"/>
    <property type="project" value="UniProtKB-ARBA"/>
</dbReference>
<protein>
    <recommendedName>
        <fullName evidence="9">C2H2-type domain-containing protein</fullName>
    </recommendedName>
</protein>
<feature type="region of interest" description="Disordered" evidence="8">
    <location>
        <begin position="1234"/>
        <end position="1254"/>
    </location>
</feature>
<evidence type="ECO:0000256" key="4">
    <source>
        <dbReference type="ARBA" id="ARBA00022833"/>
    </source>
</evidence>
<evidence type="ECO:0000256" key="2">
    <source>
        <dbReference type="ARBA" id="ARBA00022737"/>
    </source>
</evidence>
<dbReference type="PANTHER" id="PTHR19818:SF139">
    <property type="entry name" value="PAIR-RULE PROTEIN ODD-PAIRED"/>
    <property type="match status" value="1"/>
</dbReference>
<feature type="domain" description="C2H2-type" evidence="9">
    <location>
        <begin position="247"/>
        <end position="274"/>
    </location>
</feature>
<dbReference type="GO" id="GO:0000981">
    <property type="term" value="F:DNA-binding transcription factor activity, RNA polymerase II-specific"/>
    <property type="evidence" value="ECO:0007669"/>
    <property type="project" value="TreeGrafter"/>
</dbReference>
<dbReference type="EMBL" id="QNGE01000936">
    <property type="protein sequence ID" value="KAA3678848.1"/>
    <property type="molecule type" value="Genomic_DNA"/>
</dbReference>
<feature type="compositionally biased region" description="Polar residues" evidence="8">
    <location>
        <begin position="1151"/>
        <end position="1175"/>
    </location>
</feature>
<organism evidence="10 11">
    <name type="scientific">Paragonimus westermani</name>
    <dbReference type="NCBI Taxonomy" id="34504"/>
    <lineage>
        <taxon>Eukaryota</taxon>
        <taxon>Metazoa</taxon>
        <taxon>Spiralia</taxon>
        <taxon>Lophotrochozoa</taxon>
        <taxon>Platyhelminthes</taxon>
        <taxon>Trematoda</taxon>
        <taxon>Digenea</taxon>
        <taxon>Plagiorchiida</taxon>
        <taxon>Troglotremata</taxon>
        <taxon>Troglotrematidae</taxon>
        <taxon>Paragonimus</taxon>
    </lineage>
</organism>
<feature type="compositionally biased region" description="Acidic residues" evidence="8">
    <location>
        <begin position="44"/>
        <end position="61"/>
    </location>
</feature>
<accession>A0A5J4NUQ0</accession>
<keyword evidence="2" id="KW-0677">Repeat</keyword>
<feature type="region of interest" description="Disordered" evidence="8">
    <location>
        <begin position="1126"/>
        <end position="1175"/>
    </location>
</feature>
<dbReference type="GO" id="GO:0000978">
    <property type="term" value="F:RNA polymerase II cis-regulatory region sequence-specific DNA binding"/>
    <property type="evidence" value="ECO:0007669"/>
    <property type="project" value="TreeGrafter"/>
</dbReference>
<dbReference type="PANTHER" id="PTHR19818">
    <property type="entry name" value="ZINC FINGER PROTEIN ZIC AND GLI"/>
    <property type="match status" value="1"/>
</dbReference>
<dbReference type="Gene3D" id="3.30.160.60">
    <property type="entry name" value="Classic Zinc Finger"/>
    <property type="match status" value="6"/>
</dbReference>
<feature type="compositionally biased region" description="Basic and acidic residues" evidence="8">
    <location>
        <begin position="624"/>
        <end position="636"/>
    </location>
</feature>
<dbReference type="FunFam" id="3.30.160.60:FF:000032">
    <property type="entry name" value="Krueppel-like factor 4"/>
    <property type="match status" value="1"/>
</dbReference>
<feature type="region of interest" description="Disordered" evidence="8">
    <location>
        <begin position="489"/>
        <end position="532"/>
    </location>
</feature>
<feature type="compositionally biased region" description="Polar residues" evidence="8">
    <location>
        <begin position="129"/>
        <end position="143"/>
    </location>
</feature>
<evidence type="ECO:0000313" key="10">
    <source>
        <dbReference type="EMBL" id="KAA3678848.1"/>
    </source>
</evidence>
<name>A0A5J4NUQ0_9TREM</name>
<feature type="compositionally biased region" description="Polar residues" evidence="8">
    <location>
        <begin position="1"/>
        <end position="10"/>
    </location>
</feature>
<dbReference type="InterPro" id="IPR036236">
    <property type="entry name" value="Znf_C2H2_sf"/>
</dbReference>
<feature type="region of interest" description="Disordered" evidence="8">
    <location>
        <begin position="1567"/>
        <end position="1590"/>
    </location>
</feature>
<feature type="domain" description="C2H2-type" evidence="9">
    <location>
        <begin position="396"/>
        <end position="425"/>
    </location>
</feature>
<feature type="compositionally biased region" description="Polar residues" evidence="8">
    <location>
        <begin position="1126"/>
        <end position="1139"/>
    </location>
</feature>
<feature type="region of interest" description="Disordered" evidence="8">
    <location>
        <begin position="121"/>
        <end position="165"/>
    </location>
</feature>
<keyword evidence="11" id="KW-1185">Reference proteome</keyword>
<evidence type="ECO:0000256" key="5">
    <source>
        <dbReference type="ARBA" id="ARBA00023015"/>
    </source>
</evidence>
<feature type="compositionally biased region" description="Acidic residues" evidence="8">
    <location>
        <begin position="961"/>
        <end position="979"/>
    </location>
</feature>
<feature type="region of interest" description="Disordered" evidence="8">
    <location>
        <begin position="1283"/>
        <end position="1303"/>
    </location>
</feature>
<feature type="compositionally biased region" description="Polar residues" evidence="8">
    <location>
        <begin position="521"/>
        <end position="531"/>
    </location>
</feature>
<evidence type="ECO:0000256" key="3">
    <source>
        <dbReference type="ARBA" id="ARBA00022771"/>
    </source>
</evidence>
<evidence type="ECO:0000313" key="11">
    <source>
        <dbReference type="Proteomes" id="UP000324629"/>
    </source>
</evidence>
<feature type="compositionally biased region" description="Polar residues" evidence="8">
    <location>
        <begin position="1284"/>
        <end position="1301"/>
    </location>
</feature>
<feature type="domain" description="C2H2-type" evidence="9">
    <location>
        <begin position="277"/>
        <end position="305"/>
    </location>
</feature>
<keyword evidence="6" id="KW-0804">Transcription</keyword>
<dbReference type="SMART" id="SM00355">
    <property type="entry name" value="ZnF_C2H2"/>
    <property type="match status" value="7"/>
</dbReference>
<dbReference type="GO" id="GO:0008270">
    <property type="term" value="F:zinc ion binding"/>
    <property type="evidence" value="ECO:0007669"/>
    <property type="project" value="UniProtKB-KW"/>
</dbReference>
<feature type="region of interest" description="Disordered" evidence="8">
    <location>
        <begin position="869"/>
        <end position="891"/>
    </location>
</feature>
<feature type="region of interest" description="Disordered" evidence="8">
    <location>
        <begin position="567"/>
        <end position="636"/>
    </location>
</feature>
<dbReference type="Pfam" id="PF13894">
    <property type="entry name" value="zf-C2H2_4"/>
    <property type="match status" value="1"/>
</dbReference>
<keyword evidence="3 7" id="KW-0863">Zinc-finger</keyword>
<proteinExistence type="predicted"/>